<dbReference type="KEGG" id="nwl:NWFMUON74_09740"/>
<evidence type="ECO:0000313" key="3">
    <source>
        <dbReference type="Proteomes" id="UP000516173"/>
    </source>
</evidence>
<evidence type="ECO:0000313" key="2">
    <source>
        <dbReference type="EMBL" id="BCK53202.1"/>
    </source>
</evidence>
<dbReference type="AlphaFoldDB" id="A0A7G1KDB1"/>
<dbReference type="Proteomes" id="UP000516173">
    <property type="component" value="Chromosome"/>
</dbReference>
<evidence type="ECO:0000256" key="1">
    <source>
        <dbReference type="SAM" id="Coils"/>
    </source>
</evidence>
<accession>A0A7G1KDB1</accession>
<gene>
    <name evidence="2" type="ORF">NWFMUON74_09740</name>
</gene>
<keyword evidence="1" id="KW-0175">Coiled coil</keyword>
<protein>
    <recommendedName>
        <fullName evidence="4">ESX-1 secretion-associated protein</fullName>
    </recommendedName>
</protein>
<name>A0A7G1KDB1_9NOCA</name>
<evidence type="ECO:0008006" key="4">
    <source>
        <dbReference type="Google" id="ProtNLM"/>
    </source>
</evidence>
<proteinExistence type="predicted"/>
<keyword evidence="3" id="KW-1185">Reference proteome</keyword>
<dbReference type="EMBL" id="AP023396">
    <property type="protein sequence ID" value="BCK53202.1"/>
    <property type="molecule type" value="Genomic_DNA"/>
</dbReference>
<organism evidence="2 3">
    <name type="scientific">Nocardia wallacei</name>
    <dbReference type="NCBI Taxonomy" id="480035"/>
    <lineage>
        <taxon>Bacteria</taxon>
        <taxon>Bacillati</taxon>
        <taxon>Actinomycetota</taxon>
        <taxon>Actinomycetes</taxon>
        <taxon>Mycobacteriales</taxon>
        <taxon>Nocardiaceae</taxon>
        <taxon>Nocardia</taxon>
    </lineage>
</organism>
<feature type="coiled-coil region" evidence="1">
    <location>
        <begin position="19"/>
        <end position="46"/>
    </location>
</feature>
<sequence length="119" mass="12619">MASRRISLYDLKGGPHGMLKADTDELNKLTATLDDVAAQIDNINVRATGDQIGAALPGCTLGAVCAQAGEFTEGAWLRVAQRIRTLSSKVNAASNLIATTDEQFKQVLDSMNYHGQGGQ</sequence>
<reference evidence="2 3" key="1">
    <citation type="submission" date="2020-08" db="EMBL/GenBank/DDBJ databases">
        <title>Genome Sequencing of Nocardia wallacei strain FMUON74 and assembly.</title>
        <authorList>
            <person name="Toyokawa M."/>
            <person name="Uesaka K."/>
        </authorList>
    </citation>
    <scope>NUCLEOTIDE SEQUENCE [LARGE SCALE GENOMIC DNA]</scope>
    <source>
        <strain evidence="2 3">FMUON74</strain>
    </source>
</reference>